<dbReference type="Gene3D" id="3.40.50.150">
    <property type="entry name" value="Vaccinia Virus protein VP39"/>
    <property type="match status" value="1"/>
</dbReference>
<gene>
    <name evidence="4" type="ORF">SAMN04490220_7591</name>
</gene>
<evidence type="ECO:0000259" key="3">
    <source>
        <dbReference type="Pfam" id="PF13649"/>
    </source>
</evidence>
<evidence type="ECO:0000313" key="5">
    <source>
        <dbReference type="Proteomes" id="UP000183407"/>
    </source>
</evidence>
<keyword evidence="2 4" id="KW-0808">Transferase</keyword>
<name>A0A1H5ICH1_RHOJO</name>
<dbReference type="GO" id="GO:0008168">
    <property type="term" value="F:methyltransferase activity"/>
    <property type="evidence" value="ECO:0007669"/>
    <property type="project" value="UniProtKB-KW"/>
</dbReference>
<protein>
    <submittedName>
        <fullName evidence="4">Trans-aconitate 2-methyltransferase</fullName>
    </submittedName>
</protein>
<dbReference type="InterPro" id="IPR041698">
    <property type="entry name" value="Methyltransf_25"/>
</dbReference>
<dbReference type="RefSeq" id="WP_073360163.1">
    <property type="nucleotide sequence ID" value="NZ_FNTL01000004.1"/>
</dbReference>
<accession>A0A1H5ICH1</accession>
<reference evidence="5" key="1">
    <citation type="submission" date="2016-10" db="EMBL/GenBank/DDBJ databases">
        <authorList>
            <person name="Varghese N."/>
        </authorList>
    </citation>
    <scope>NUCLEOTIDE SEQUENCE [LARGE SCALE GENOMIC DNA]</scope>
    <source>
        <strain evidence="5">DSM 44719</strain>
    </source>
</reference>
<evidence type="ECO:0000256" key="2">
    <source>
        <dbReference type="ARBA" id="ARBA00022679"/>
    </source>
</evidence>
<dbReference type="Pfam" id="PF13649">
    <property type="entry name" value="Methyltransf_25"/>
    <property type="match status" value="1"/>
</dbReference>
<keyword evidence="1 4" id="KW-0489">Methyltransferase</keyword>
<feature type="domain" description="Methyltransferase" evidence="3">
    <location>
        <begin position="35"/>
        <end position="128"/>
    </location>
</feature>
<organism evidence="4 5">
    <name type="scientific">Rhodococcus jostii</name>
    <dbReference type="NCBI Taxonomy" id="132919"/>
    <lineage>
        <taxon>Bacteria</taxon>
        <taxon>Bacillati</taxon>
        <taxon>Actinomycetota</taxon>
        <taxon>Actinomycetes</taxon>
        <taxon>Mycobacteriales</taxon>
        <taxon>Nocardiaceae</taxon>
        <taxon>Rhodococcus</taxon>
    </lineage>
</organism>
<dbReference type="AlphaFoldDB" id="A0A1H5ICH1"/>
<dbReference type="PANTHER" id="PTHR43861:SF1">
    <property type="entry name" value="TRANS-ACONITATE 2-METHYLTRANSFERASE"/>
    <property type="match status" value="1"/>
</dbReference>
<dbReference type="PANTHER" id="PTHR43861">
    <property type="entry name" value="TRANS-ACONITATE 2-METHYLTRANSFERASE-RELATED"/>
    <property type="match status" value="1"/>
</dbReference>
<dbReference type="OrthoDB" id="5174037at2"/>
<dbReference type="Proteomes" id="UP000183407">
    <property type="component" value="Unassembled WGS sequence"/>
</dbReference>
<evidence type="ECO:0000313" key="4">
    <source>
        <dbReference type="EMBL" id="SEE37913.1"/>
    </source>
</evidence>
<dbReference type="EMBL" id="FNTL01000004">
    <property type="protein sequence ID" value="SEE37913.1"/>
    <property type="molecule type" value="Genomic_DNA"/>
</dbReference>
<proteinExistence type="predicted"/>
<dbReference type="GO" id="GO:0032259">
    <property type="term" value="P:methylation"/>
    <property type="evidence" value="ECO:0007669"/>
    <property type="project" value="UniProtKB-KW"/>
</dbReference>
<dbReference type="InterPro" id="IPR029063">
    <property type="entry name" value="SAM-dependent_MTases_sf"/>
</dbReference>
<evidence type="ECO:0000256" key="1">
    <source>
        <dbReference type="ARBA" id="ARBA00022603"/>
    </source>
</evidence>
<sequence>MVDWDGEGYADVGALQRAVAENSIAELALAGGETVLDVGCGDGYVTLRIAGRLPRGSVIGVDASPRMIAKARSRTVPDGVRAEFRIADALDLPFDGVFDVAVSFNALHWVLDLQVALAGIARSVVDGGRVVIQMVCASPRGSVEDVAMAVAARPAWAASFTDFTAPFIHVEPDTFRDLARGAGLDTTDLRVRDVEWDFGSREEFARWCTVGFSDWTAHLDETTVPAFIDDVVREYEQISGRPGLFLFTQMRAELVRAS</sequence>
<dbReference type="SUPFAM" id="SSF53335">
    <property type="entry name" value="S-adenosyl-L-methionine-dependent methyltransferases"/>
    <property type="match status" value="1"/>
</dbReference>
<dbReference type="CDD" id="cd02440">
    <property type="entry name" value="AdoMet_MTases"/>
    <property type="match status" value="1"/>
</dbReference>